<name>A0A1F7L0E5_9BACT</name>
<protein>
    <submittedName>
        <fullName evidence="1">Uncharacterized protein</fullName>
    </submittedName>
</protein>
<evidence type="ECO:0000313" key="2">
    <source>
        <dbReference type="Proteomes" id="UP000177050"/>
    </source>
</evidence>
<reference evidence="1 2" key="1">
    <citation type="journal article" date="2016" name="Nat. Commun.">
        <title>Thousands of microbial genomes shed light on interconnected biogeochemical processes in an aquifer system.</title>
        <authorList>
            <person name="Anantharaman K."/>
            <person name="Brown C.T."/>
            <person name="Hug L.A."/>
            <person name="Sharon I."/>
            <person name="Castelle C.J."/>
            <person name="Probst A.J."/>
            <person name="Thomas B.C."/>
            <person name="Singh A."/>
            <person name="Wilkins M.J."/>
            <person name="Karaoz U."/>
            <person name="Brodie E.L."/>
            <person name="Williams K.H."/>
            <person name="Hubbard S.S."/>
            <person name="Banfield J.F."/>
        </authorList>
    </citation>
    <scope>NUCLEOTIDE SEQUENCE [LARGE SCALE GENOMIC DNA]</scope>
</reference>
<comment type="caution">
    <text evidence="1">The sequence shown here is derived from an EMBL/GenBank/DDBJ whole genome shotgun (WGS) entry which is preliminary data.</text>
</comment>
<dbReference type="Proteomes" id="UP000177050">
    <property type="component" value="Unassembled WGS sequence"/>
</dbReference>
<proteinExistence type="predicted"/>
<gene>
    <name evidence="1" type="ORF">A3K52_02090</name>
</gene>
<dbReference type="EMBL" id="MGBR01000001">
    <property type="protein sequence ID" value="OGK73561.1"/>
    <property type="molecule type" value="Genomic_DNA"/>
</dbReference>
<evidence type="ECO:0000313" key="1">
    <source>
        <dbReference type="EMBL" id="OGK73561.1"/>
    </source>
</evidence>
<sequence length="330" mass="38498">MDLDVFLKKLVEQKPIFKPSFEEEKAIKLEGIVKFIVKKLNSSSYKASAITPDYLVKVKDKINLCVNHEVPIHFTVPFGAVKVPTLPTAPGIDWGEVFAIIFLRDYLAPIAKMYKHGVILDYISVAVFEEKMNYFPHKDVILYDREFEKLIKIFKNHFPENLSLNFKRVTDHLPKEPMLKMIDKKVVELKRNWMQNSEEVRNTKIMRAKRNCCLDAKDKDYDKKILDSIFVHDAFCSECWTLDSAPWDKKDMITLGYRYTDGWAIHIRSARGSTVNFWSGMGALLKRDKDIIPTILSLKQYKDLENNIRLQKVKVFDEEFKNLNKIPVVS</sequence>
<accession>A0A1F7L0E5</accession>
<organism evidence="1 2">
    <name type="scientific">Candidatus Roizmanbacteria bacterium RIFOXYD1_FULL_38_12</name>
    <dbReference type="NCBI Taxonomy" id="1802093"/>
    <lineage>
        <taxon>Bacteria</taxon>
        <taxon>Candidatus Roizmaniibacteriota</taxon>
    </lineage>
</organism>
<dbReference type="AlphaFoldDB" id="A0A1F7L0E5"/>